<proteinExistence type="predicted"/>
<reference evidence="1 2" key="1">
    <citation type="journal article" date="2019" name="Genome Biol. Evol.">
        <title>Insights into the evolution of the New World diploid cottons (Gossypium, subgenus Houzingenia) based on genome sequencing.</title>
        <authorList>
            <person name="Grover C.E."/>
            <person name="Arick M.A. 2nd"/>
            <person name="Thrash A."/>
            <person name="Conover J.L."/>
            <person name="Sanders W.S."/>
            <person name="Peterson D.G."/>
            <person name="Frelichowski J.E."/>
            <person name="Scheffler J.A."/>
            <person name="Scheffler B.E."/>
            <person name="Wendel J.F."/>
        </authorList>
    </citation>
    <scope>NUCLEOTIDE SEQUENCE [LARGE SCALE GENOMIC DNA]</scope>
    <source>
        <strain evidence="1">27</strain>
        <tissue evidence="1">Leaf</tissue>
    </source>
</reference>
<gene>
    <name evidence="1" type="ORF">Godav_007613</name>
</gene>
<name>A0A7J8S822_GOSDV</name>
<dbReference type="Proteomes" id="UP000593561">
    <property type="component" value="Unassembled WGS sequence"/>
</dbReference>
<sequence>MRLELERGLSLHFVGWSEEVGGGDGSAGEKKGNMVRINMRKEREIFNGDSTADLSMSDDKVVEQTKGEKGIRSKAVLKDAMQYLSEERVLDGDIVAISFMKEEEDGGDMLIVCCPPSP</sequence>
<protein>
    <submittedName>
        <fullName evidence="1">Uncharacterized protein</fullName>
    </submittedName>
</protein>
<dbReference type="AlphaFoldDB" id="A0A7J8S822"/>
<accession>A0A7J8S822</accession>
<organism evidence="1 2">
    <name type="scientific">Gossypium davidsonii</name>
    <name type="common">Davidson's cotton</name>
    <name type="synonym">Gossypium klotzschianum subsp. davidsonii</name>
    <dbReference type="NCBI Taxonomy" id="34287"/>
    <lineage>
        <taxon>Eukaryota</taxon>
        <taxon>Viridiplantae</taxon>
        <taxon>Streptophyta</taxon>
        <taxon>Embryophyta</taxon>
        <taxon>Tracheophyta</taxon>
        <taxon>Spermatophyta</taxon>
        <taxon>Magnoliopsida</taxon>
        <taxon>eudicotyledons</taxon>
        <taxon>Gunneridae</taxon>
        <taxon>Pentapetalae</taxon>
        <taxon>rosids</taxon>
        <taxon>malvids</taxon>
        <taxon>Malvales</taxon>
        <taxon>Malvaceae</taxon>
        <taxon>Malvoideae</taxon>
        <taxon>Gossypium</taxon>
    </lineage>
</organism>
<comment type="caution">
    <text evidence="1">The sequence shown here is derived from an EMBL/GenBank/DDBJ whole genome shotgun (WGS) entry which is preliminary data.</text>
</comment>
<evidence type="ECO:0000313" key="1">
    <source>
        <dbReference type="EMBL" id="MBA0622043.1"/>
    </source>
</evidence>
<evidence type="ECO:0000313" key="2">
    <source>
        <dbReference type="Proteomes" id="UP000593561"/>
    </source>
</evidence>
<keyword evidence="2" id="KW-1185">Reference proteome</keyword>
<dbReference type="EMBL" id="JABFAC010000008">
    <property type="protein sequence ID" value="MBA0622043.1"/>
    <property type="molecule type" value="Genomic_DNA"/>
</dbReference>